<dbReference type="RefSeq" id="WP_081584786.1">
    <property type="nucleotide sequence ID" value="NZ_JAIKLI010000178.1"/>
</dbReference>
<keyword evidence="1" id="KW-0812">Transmembrane</keyword>
<protein>
    <submittedName>
        <fullName evidence="2">HXXEE domain-containing protein</fullName>
    </submittedName>
</protein>
<sequence length="161" mass="18941">MMKTPSIKIPSTNRIIWFIPLLFFIHNFEESIRMPQYLTDQFSINFISHQQFMIAICILSILVLLFIVLYQIQIISSIYWILFIQGAIFFNAVQHTILFFVYRSYNPGTISAFVIVLFSFYLFSLIRIRVQKKKLVLTLVCSLLSCPVIIWITLFSASFFT</sequence>
<keyword evidence="1" id="KW-0472">Membrane</keyword>
<organism evidence="2 3">
    <name type="scientific">Bacillus bingmayongensis</name>
    <dbReference type="NCBI Taxonomy" id="1150157"/>
    <lineage>
        <taxon>Bacteria</taxon>
        <taxon>Bacillati</taxon>
        <taxon>Bacillota</taxon>
        <taxon>Bacilli</taxon>
        <taxon>Bacillales</taxon>
        <taxon>Bacillaceae</taxon>
        <taxon>Bacillus</taxon>
    </lineage>
</organism>
<evidence type="ECO:0000313" key="2">
    <source>
        <dbReference type="EMBL" id="MDZ5606057.1"/>
    </source>
</evidence>
<feature type="transmembrane region" description="Helical" evidence="1">
    <location>
        <begin position="79"/>
        <end position="102"/>
    </location>
</feature>
<keyword evidence="1" id="KW-1133">Transmembrane helix</keyword>
<feature type="transmembrane region" description="Helical" evidence="1">
    <location>
        <begin position="108"/>
        <end position="128"/>
    </location>
</feature>
<gene>
    <name evidence="2" type="ORF">U2I54_02750</name>
</gene>
<proteinExistence type="predicted"/>
<dbReference type="Pfam" id="PF13787">
    <property type="entry name" value="HXXEE"/>
    <property type="match status" value="1"/>
</dbReference>
<name>A0ABU5JSD7_9BACI</name>
<keyword evidence="3" id="KW-1185">Reference proteome</keyword>
<feature type="transmembrane region" description="Helical" evidence="1">
    <location>
        <begin position="135"/>
        <end position="160"/>
    </location>
</feature>
<comment type="caution">
    <text evidence="2">The sequence shown here is derived from an EMBL/GenBank/DDBJ whole genome shotgun (WGS) entry which is preliminary data.</text>
</comment>
<dbReference type="EMBL" id="JAXOVW010000003">
    <property type="protein sequence ID" value="MDZ5606057.1"/>
    <property type="molecule type" value="Genomic_DNA"/>
</dbReference>
<evidence type="ECO:0000313" key="3">
    <source>
        <dbReference type="Proteomes" id="UP001291930"/>
    </source>
</evidence>
<dbReference type="Proteomes" id="UP001291930">
    <property type="component" value="Unassembled WGS sequence"/>
</dbReference>
<feature type="transmembrane region" description="Helical" evidence="1">
    <location>
        <begin position="12"/>
        <end position="28"/>
    </location>
</feature>
<accession>A0ABU5JSD7</accession>
<feature type="transmembrane region" description="Helical" evidence="1">
    <location>
        <begin position="52"/>
        <end position="72"/>
    </location>
</feature>
<evidence type="ECO:0000256" key="1">
    <source>
        <dbReference type="SAM" id="Phobius"/>
    </source>
</evidence>
<dbReference type="InterPro" id="IPR025671">
    <property type="entry name" value="HXXEE"/>
</dbReference>
<reference evidence="3" key="1">
    <citation type="submission" date="2023-11" db="EMBL/GenBank/DDBJ databases">
        <title>Genome Sequence of Bacillus pseudomycoides stain BUPM19.</title>
        <authorList>
            <person name="Farhat A."/>
        </authorList>
    </citation>
    <scope>NUCLEOTIDE SEQUENCE [LARGE SCALE GENOMIC DNA]</scope>
    <source>
        <strain evidence="3">BUPM19</strain>
    </source>
</reference>